<gene>
    <name evidence="2" type="primary">AVEN_132612_1</name>
    <name evidence="2" type="ORF">TNIN_432371</name>
</gene>
<proteinExistence type="predicted"/>
<feature type="compositionally biased region" description="Basic and acidic residues" evidence="1">
    <location>
        <begin position="321"/>
        <end position="335"/>
    </location>
</feature>
<keyword evidence="3" id="KW-1185">Reference proteome</keyword>
<organism evidence="2 3">
    <name type="scientific">Trichonephila inaurata madagascariensis</name>
    <dbReference type="NCBI Taxonomy" id="2747483"/>
    <lineage>
        <taxon>Eukaryota</taxon>
        <taxon>Metazoa</taxon>
        <taxon>Ecdysozoa</taxon>
        <taxon>Arthropoda</taxon>
        <taxon>Chelicerata</taxon>
        <taxon>Arachnida</taxon>
        <taxon>Araneae</taxon>
        <taxon>Araneomorphae</taxon>
        <taxon>Entelegynae</taxon>
        <taxon>Araneoidea</taxon>
        <taxon>Nephilidae</taxon>
        <taxon>Trichonephila</taxon>
        <taxon>Trichonephila inaurata</taxon>
    </lineage>
</organism>
<dbReference type="Proteomes" id="UP000886998">
    <property type="component" value="Unassembled WGS sequence"/>
</dbReference>
<evidence type="ECO:0000256" key="1">
    <source>
        <dbReference type="SAM" id="MobiDB-lite"/>
    </source>
</evidence>
<sequence length="441" mass="51666">MCLQLFKQKADSLEKNHNGYLDGLEDDQDFKNQFIMVEEYREKSLRIQLRAKRALEHLKRLRRKTRLLLPIMARSYKTIMSRKHYANDSPNLDCEYSCSLDALDQDIICNDITNIGYGSWMRELKRKKIFITDFQNNSRPIEVLLGVDVVGKLFTEKRGQLTSGLVAMGTKLGWTLMGKVPQLQHQNVNMTVVSMLNRNSYEHATILQDELSKLKEESAKTKTTFEQKSSELQKKNKELLSDVKERNIALKEKEEIKICHEKKFQSQKEEFDSELKNEDQKLAEILENNEKFSEVISEENVTSEEKDEMLLDLQNQLKTKETELNLSSQEKKSNQELDDMTENDEELKILHEKKLLLLVITEKELQQKESETNSLKNMDKEKEYQFDQLSQMIDASLKQLDWINIRRAFEANQTRSMLSPPSAPWWGGFWERLGGILKEKI</sequence>
<accession>A0A8X7C980</accession>
<feature type="region of interest" description="Disordered" evidence="1">
    <location>
        <begin position="321"/>
        <end position="340"/>
    </location>
</feature>
<dbReference type="AlphaFoldDB" id="A0A8X7C980"/>
<dbReference type="EMBL" id="BMAV01013266">
    <property type="protein sequence ID" value="GFY60720.1"/>
    <property type="molecule type" value="Genomic_DNA"/>
</dbReference>
<protein>
    <recommendedName>
        <fullName evidence="4">Peptidase aspartic putative domain-containing protein</fullName>
    </recommendedName>
</protein>
<reference evidence="2" key="1">
    <citation type="submission" date="2020-08" db="EMBL/GenBank/DDBJ databases">
        <title>Multicomponent nature underlies the extraordinary mechanical properties of spider dragline silk.</title>
        <authorList>
            <person name="Kono N."/>
            <person name="Nakamura H."/>
            <person name="Mori M."/>
            <person name="Yoshida Y."/>
            <person name="Ohtoshi R."/>
            <person name="Malay A.D."/>
            <person name="Moran D.A.P."/>
            <person name="Tomita M."/>
            <person name="Numata K."/>
            <person name="Arakawa K."/>
        </authorList>
    </citation>
    <scope>NUCLEOTIDE SEQUENCE</scope>
</reference>
<evidence type="ECO:0000313" key="3">
    <source>
        <dbReference type="Proteomes" id="UP000886998"/>
    </source>
</evidence>
<evidence type="ECO:0008006" key="4">
    <source>
        <dbReference type="Google" id="ProtNLM"/>
    </source>
</evidence>
<evidence type="ECO:0000313" key="2">
    <source>
        <dbReference type="EMBL" id="GFY60720.1"/>
    </source>
</evidence>
<dbReference type="OrthoDB" id="6765836at2759"/>
<name>A0A8X7C980_9ARAC</name>
<comment type="caution">
    <text evidence="2">The sequence shown here is derived from an EMBL/GenBank/DDBJ whole genome shotgun (WGS) entry which is preliminary data.</text>
</comment>